<dbReference type="PANTHER" id="PTHR30093">
    <property type="entry name" value="GENERAL SECRETION PATHWAY PROTEIN G"/>
    <property type="match status" value="1"/>
</dbReference>
<proteinExistence type="predicted"/>
<protein>
    <submittedName>
        <fullName evidence="2">Prepilin-type N-terminal cleavage/methylation domain-containing protein</fullName>
    </submittedName>
</protein>
<dbReference type="Proteomes" id="UP000541810">
    <property type="component" value="Unassembled WGS sequence"/>
</dbReference>
<keyword evidence="1" id="KW-0472">Membrane</keyword>
<name>A0A7X0H3D5_9BACT</name>
<keyword evidence="1" id="KW-1133">Transmembrane helix</keyword>
<dbReference type="AlphaFoldDB" id="A0A7X0H3D5"/>
<comment type="caution">
    <text evidence="2">The sequence shown here is derived from an EMBL/GenBank/DDBJ whole genome shotgun (WGS) entry which is preliminary data.</text>
</comment>
<evidence type="ECO:0000313" key="3">
    <source>
        <dbReference type="Proteomes" id="UP000541810"/>
    </source>
</evidence>
<dbReference type="Pfam" id="PF07963">
    <property type="entry name" value="N_methyl"/>
    <property type="match status" value="1"/>
</dbReference>
<feature type="transmembrane region" description="Helical" evidence="1">
    <location>
        <begin position="12"/>
        <end position="35"/>
    </location>
</feature>
<dbReference type="InterPro" id="IPR012902">
    <property type="entry name" value="N_methyl_site"/>
</dbReference>
<reference evidence="2 3" key="1">
    <citation type="submission" date="2020-08" db="EMBL/GenBank/DDBJ databases">
        <title>Genomic Encyclopedia of Type Strains, Phase IV (KMG-IV): sequencing the most valuable type-strain genomes for metagenomic binning, comparative biology and taxonomic classification.</title>
        <authorList>
            <person name="Goeker M."/>
        </authorList>
    </citation>
    <scope>NUCLEOTIDE SEQUENCE [LARGE SCALE GENOMIC DNA]</scope>
    <source>
        <strain evidence="2 3">DSM 103725</strain>
    </source>
</reference>
<keyword evidence="3" id="KW-1185">Reference proteome</keyword>
<organism evidence="2 3">
    <name type="scientific">Algisphaera agarilytica</name>
    <dbReference type="NCBI Taxonomy" id="1385975"/>
    <lineage>
        <taxon>Bacteria</taxon>
        <taxon>Pseudomonadati</taxon>
        <taxon>Planctomycetota</taxon>
        <taxon>Phycisphaerae</taxon>
        <taxon>Phycisphaerales</taxon>
        <taxon>Phycisphaeraceae</taxon>
        <taxon>Algisphaera</taxon>
    </lineage>
</organism>
<dbReference type="PANTHER" id="PTHR30093:SF2">
    <property type="entry name" value="TYPE II SECRETION SYSTEM PROTEIN H"/>
    <property type="match status" value="1"/>
</dbReference>
<dbReference type="SUPFAM" id="SSF54523">
    <property type="entry name" value="Pili subunits"/>
    <property type="match status" value="1"/>
</dbReference>
<accession>A0A7X0H3D5</accession>
<gene>
    <name evidence="2" type="ORF">HNQ40_000286</name>
</gene>
<sequence>MLEPSRHPRGFTIIELLVTIAIIAVLVAIATPAILKANTAAQEVKCLTNIRSIGQATLLYTNDHTQNFPVGLGNDLNLLNLVGKRGTNNGIGGVEPEDRLLYDYVNQQTDIAACPLDIGFDNSLSCFDLYGSSYLYMDSNTNSPTTRYRGRNDIWSLEGHRTTRVTAPKKKMLIGEATVIRASSNPNHHWHNDEANLKGSMSFVDGHAEVVEHKTDENGRYRNYNRATIEGWATQDDYY</sequence>
<dbReference type="NCBIfam" id="TIGR02532">
    <property type="entry name" value="IV_pilin_GFxxxE"/>
    <property type="match status" value="1"/>
</dbReference>
<evidence type="ECO:0000313" key="2">
    <source>
        <dbReference type="EMBL" id="MBB6428480.1"/>
    </source>
</evidence>
<evidence type="ECO:0000256" key="1">
    <source>
        <dbReference type="SAM" id="Phobius"/>
    </source>
</evidence>
<keyword evidence="1" id="KW-0812">Transmembrane</keyword>
<dbReference type="EMBL" id="JACHGY010000001">
    <property type="protein sequence ID" value="MBB6428480.1"/>
    <property type="molecule type" value="Genomic_DNA"/>
</dbReference>
<dbReference type="InterPro" id="IPR045584">
    <property type="entry name" value="Pilin-like"/>
</dbReference>
<dbReference type="Gene3D" id="3.30.700.10">
    <property type="entry name" value="Glycoprotein, Type 4 Pilin"/>
    <property type="match status" value="1"/>
</dbReference>